<dbReference type="GO" id="GO:0009061">
    <property type="term" value="P:anaerobic respiration"/>
    <property type="evidence" value="ECO:0007669"/>
    <property type="project" value="TreeGrafter"/>
</dbReference>
<dbReference type="SUPFAM" id="SSF53706">
    <property type="entry name" value="Formate dehydrogenase/DMSO reductase, domains 1-3"/>
    <property type="match status" value="1"/>
</dbReference>
<dbReference type="Gene3D" id="3.30.200.210">
    <property type="match status" value="1"/>
</dbReference>
<dbReference type="CDD" id="cd02792">
    <property type="entry name" value="MopB_CT_Formate-Dh-Na-like"/>
    <property type="match status" value="1"/>
</dbReference>
<proteinExistence type="inferred from homology"/>
<evidence type="ECO:0000313" key="12">
    <source>
        <dbReference type="Proteomes" id="UP000028058"/>
    </source>
</evidence>
<dbReference type="Pfam" id="PF04879">
    <property type="entry name" value="Molybdop_Fe4S4"/>
    <property type="match status" value="1"/>
</dbReference>
<keyword evidence="5" id="KW-0479">Metal-binding</keyword>
<keyword evidence="4" id="KW-0004">4Fe-4S</keyword>
<dbReference type="InterPro" id="IPR009010">
    <property type="entry name" value="Asp_de-COase-like_dom_sf"/>
</dbReference>
<dbReference type="PROSITE" id="PS51669">
    <property type="entry name" value="4FE4S_MOW_BIS_MGD"/>
    <property type="match status" value="1"/>
</dbReference>
<dbReference type="Proteomes" id="UP000028058">
    <property type="component" value="Unassembled WGS sequence"/>
</dbReference>
<dbReference type="InterPro" id="IPR006963">
    <property type="entry name" value="Mopterin_OxRdtase_4Fe-4S_dom"/>
</dbReference>
<dbReference type="Pfam" id="PF00384">
    <property type="entry name" value="Molybdopterin"/>
    <property type="match status" value="2"/>
</dbReference>
<feature type="region of interest" description="Disordered" evidence="9">
    <location>
        <begin position="355"/>
        <end position="399"/>
    </location>
</feature>
<dbReference type="PANTHER" id="PTHR43598">
    <property type="entry name" value="TUNGSTEN-CONTAINING FORMYLMETHANOFURAN DEHYDROGENASE 2 SUBUNIT B"/>
    <property type="match status" value="1"/>
</dbReference>
<dbReference type="OrthoDB" id="9759518at2"/>
<keyword evidence="6" id="KW-0560">Oxidoreductase</keyword>
<feature type="compositionally biased region" description="Basic and acidic residues" evidence="9">
    <location>
        <begin position="920"/>
        <end position="931"/>
    </location>
</feature>
<dbReference type="InterPro" id="IPR006657">
    <property type="entry name" value="MoPterin_dinucl-bd_dom"/>
</dbReference>
<protein>
    <submittedName>
        <fullName evidence="11">Formate dehydrogenase</fullName>
    </submittedName>
</protein>
<comment type="cofactor">
    <cofactor evidence="1">
        <name>[4Fe-4S] cluster</name>
        <dbReference type="ChEBI" id="CHEBI:49883"/>
    </cofactor>
</comment>
<dbReference type="SUPFAM" id="SSF50692">
    <property type="entry name" value="ADC-like"/>
    <property type="match status" value="1"/>
</dbReference>
<dbReference type="GO" id="GO:0030313">
    <property type="term" value="C:cell envelope"/>
    <property type="evidence" value="ECO:0007669"/>
    <property type="project" value="UniProtKB-SubCell"/>
</dbReference>
<evidence type="ECO:0000313" key="11">
    <source>
        <dbReference type="EMBL" id="RKM91767.1"/>
    </source>
</evidence>
<dbReference type="GO" id="GO:0030151">
    <property type="term" value="F:molybdenum ion binding"/>
    <property type="evidence" value="ECO:0007669"/>
    <property type="project" value="TreeGrafter"/>
</dbReference>
<dbReference type="AlphaFoldDB" id="A0A3R7F6D2"/>
<keyword evidence="7" id="KW-0408">Iron</keyword>
<feature type="region of interest" description="Disordered" evidence="9">
    <location>
        <begin position="910"/>
        <end position="933"/>
    </location>
</feature>
<evidence type="ECO:0000259" key="10">
    <source>
        <dbReference type="PROSITE" id="PS51669"/>
    </source>
</evidence>
<dbReference type="GO" id="GO:0051539">
    <property type="term" value="F:4 iron, 4 sulfur cluster binding"/>
    <property type="evidence" value="ECO:0007669"/>
    <property type="project" value="UniProtKB-KW"/>
</dbReference>
<dbReference type="SMART" id="SM00926">
    <property type="entry name" value="Molybdop_Fe4S4"/>
    <property type="match status" value="1"/>
</dbReference>
<evidence type="ECO:0000256" key="7">
    <source>
        <dbReference type="ARBA" id="ARBA00023004"/>
    </source>
</evidence>
<dbReference type="Gene3D" id="3.40.50.740">
    <property type="match status" value="1"/>
</dbReference>
<comment type="subcellular location">
    <subcellularLocation>
        <location evidence="2">Cell envelope</location>
    </subcellularLocation>
</comment>
<comment type="similarity">
    <text evidence="3">Belongs to the prokaryotic molybdopterin-containing oxidoreductase family.</text>
</comment>
<dbReference type="EMBL" id="JNAD02000016">
    <property type="protein sequence ID" value="RKM91767.1"/>
    <property type="molecule type" value="Genomic_DNA"/>
</dbReference>
<sequence>MGVRSRMLEWPVYRQLTGKDPLGRGAAAKSRHSEQLTARTATADRVVKSVCPYCAVGCGQSVYVKDEKVVQIEGDPDSPVSRGRLCPKGSATLQLTTGSAREHQVLYRAPYGKDWQRLDLEEAMDMLADRVVRTRRETWQPEQDGVTVNRTLGIASLGGATLDNEENYLIKKLLTGLGVVQVENQARVCHSSTVAGLGTSFGRGGATTFMQDLQHSDCIVIQGSNFAEAHPVGFQWVMEAKARGARVIHVDPRFTRTSALADQHVPIRAGSDIAFLGALINHVLTEGKDFREYVLAYTNAATIVTDDYADTEDLDGVFSGFDEAEGTYDPRTWQYRSGEVQAASGERDTLYWDRVRPDGEQKDGDPQVRKDEQAVGGSETHGSGGAVAEPDPESDPTLRHPRCVYQILKRHYARYTPELVEKVCGVPREDFLKVCEALTENSGRDRTSAFVYAVGWTQHTVGAQYIRTASILQLLLGNIGRPGGGIMSLRGHASIQGSSDIPTLFNLLPGYLPMPHAHAHQDLGAFVTASRTQKGFWGNMRTYMVSLLKAYYGDAATPENDFCFGHLPRLTGSHSTYDTVMAQLDGRCKGYFLMGENPAVGSANTRLQRLGMAELDWLVVRDFSLIESATWWKDGPEVQSGELRTEDIGTEVFFFPAAAHTEKSGCFTNTNRWLQWHDAAVEPPGEARSDLWFMYHLGRRIKERLAGSTDPADRPVLDLAWDYPVEGPLREPSADAVLREINGRGPDGEPLGAYTELKDDGSTSCGCWIYCGVYADGVNQAARRKPHTEQDWVASEWAWAWPANRRVLYNRASAAPDGTPWSERKAYIWWDEEAGRWTGHDNADFIPDRAPSYVPPEEAEGPGALRGDDPFIMQADGKGWLYAPAGLTDGPLPTHYEPQDSPFHNALYERQSRSPVRQVKPREGNRYHPSGDEPGADVYPYVVTTHRLTEHFTAGGMSRWSPYLSELQPEFFCEVSPALAAERGLEHSGWATVVTARNAIEARVMVTERIRPLTVHGRTVHQIGLPFHWGPNGVATGDAANELTAIVQDPSTHIQEDKALTADIRPGRRPRGADLPRLVADYRERAGITAYTGTEARS</sequence>
<evidence type="ECO:0000256" key="9">
    <source>
        <dbReference type="SAM" id="MobiDB-lite"/>
    </source>
</evidence>
<evidence type="ECO:0000256" key="6">
    <source>
        <dbReference type="ARBA" id="ARBA00023002"/>
    </source>
</evidence>
<dbReference type="GO" id="GO:0009055">
    <property type="term" value="F:electron transfer activity"/>
    <property type="evidence" value="ECO:0007669"/>
    <property type="project" value="TreeGrafter"/>
</dbReference>
<dbReference type="GO" id="GO:0043546">
    <property type="term" value="F:molybdopterin cofactor binding"/>
    <property type="evidence" value="ECO:0007669"/>
    <property type="project" value="InterPro"/>
</dbReference>
<evidence type="ECO:0000256" key="8">
    <source>
        <dbReference type="ARBA" id="ARBA00023014"/>
    </source>
</evidence>
<accession>A0A3R7F6D2</accession>
<dbReference type="GO" id="GO:0016491">
    <property type="term" value="F:oxidoreductase activity"/>
    <property type="evidence" value="ECO:0007669"/>
    <property type="project" value="UniProtKB-KW"/>
</dbReference>
<dbReference type="InterPro" id="IPR006656">
    <property type="entry name" value="Mopterin_OxRdtase"/>
</dbReference>
<reference evidence="11 12" key="1">
    <citation type="journal article" date="2014" name="Genome Announc.">
        <title>Draft Genome Sequence of Streptomyces fradiae ATCC 19609, a Strain Highly Sensitive to Antibiotics.</title>
        <authorList>
            <person name="Bekker O.B."/>
            <person name="Klimina K.M."/>
            <person name="Vatlin A.A."/>
            <person name="Zakharevich N.V."/>
            <person name="Kasianov A.S."/>
            <person name="Danilenko V.N."/>
        </authorList>
    </citation>
    <scope>NUCLEOTIDE SEQUENCE [LARGE SCALE GENOMIC DNA]</scope>
    <source>
        <strain evidence="11 12">ATCC 19609</strain>
    </source>
</reference>
<gene>
    <name evidence="11" type="ORF">SFRA_027695</name>
</gene>
<dbReference type="NCBIfam" id="NF041513">
    <property type="entry name" value="formate_DH_Act"/>
    <property type="match status" value="1"/>
</dbReference>
<evidence type="ECO:0000256" key="3">
    <source>
        <dbReference type="ARBA" id="ARBA00010312"/>
    </source>
</evidence>
<dbReference type="PANTHER" id="PTHR43598:SF1">
    <property type="entry name" value="FORMATE DEHYDROGENASE-O MAJOR SUBUNIT"/>
    <property type="match status" value="1"/>
</dbReference>
<evidence type="ECO:0000256" key="1">
    <source>
        <dbReference type="ARBA" id="ARBA00001966"/>
    </source>
</evidence>
<organism evidence="11 12">
    <name type="scientific">Streptomyces xinghaiensis</name>
    <dbReference type="NCBI Taxonomy" id="1038928"/>
    <lineage>
        <taxon>Bacteria</taxon>
        <taxon>Bacillati</taxon>
        <taxon>Actinomycetota</taxon>
        <taxon>Actinomycetes</taxon>
        <taxon>Kitasatosporales</taxon>
        <taxon>Streptomycetaceae</taxon>
        <taxon>Streptomyces</taxon>
    </lineage>
</organism>
<feature type="domain" description="4Fe-4S Mo/W bis-MGD-type" evidence="10">
    <location>
        <begin position="44"/>
        <end position="100"/>
    </location>
</feature>
<dbReference type="InterPro" id="IPR048158">
    <property type="entry name" value="Formate_DH_Act"/>
</dbReference>
<dbReference type="Gene3D" id="3.40.228.10">
    <property type="entry name" value="Dimethylsulfoxide Reductase, domain 2"/>
    <property type="match status" value="2"/>
</dbReference>
<comment type="caution">
    <text evidence="11">The sequence shown here is derived from an EMBL/GenBank/DDBJ whole genome shotgun (WGS) entry which is preliminary data.</text>
</comment>
<dbReference type="Pfam" id="PF01568">
    <property type="entry name" value="Molydop_binding"/>
    <property type="match status" value="1"/>
</dbReference>
<keyword evidence="8" id="KW-0411">Iron-sulfur</keyword>
<name>A0A3R7F6D2_9ACTN</name>
<evidence type="ECO:0000256" key="5">
    <source>
        <dbReference type="ARBA" id="ARBA00022723"/>
    </source>
</evidence>
<evidence type="ECO:0000256" key="2">
    <source>
        <dbReference type="ARBA" id="ARBA00004196"/>
    </source>
</evidence>
<keyword evidence="12" id="KW-1185">Reference proteome</keyword>
<feature type="compositionally biased region" description="Basic and acidic residues" evidence="9">
    <location>
        <begin position="355"/>
        <end position="373"/>
    </location>
</feature>
<evidence type="ECO:0000256" key="4">
    <source>
        <dbReference type="ARBA" id="ARBA00022485"/>
    </source>
</evidence>
<dbReference type="RefSeq" id="WP_043461365.1">
    <property type="nucleotide sequence ID" value="NZ_CP134822.1"/>
</dbReference>
<dbReference type="Gene3D" id="2.40.40.20">
    <property type="match status" value="1"/>
</dbReference>